<feature type="compositionally biased region" description="Low complexity" evidence="1">
    <location>
        <begin position="770"/>
        <end position="786"/>
    </location>
</feature>
<proteinExistence type="predicted"/>
<feature type="compositionally biased region" description="Basic and acidic residues" evidence="1">
    <location>
        <begin position="710"/>
        <end position="729"/>
    </location>
</feature>
<feature type="compositionally biased region" description="Low complexity" evidence="1">
    <location>
        <begin position="8"/>
        <end position="33"/>
    </location>
</feature>
<feature type="compositionally biased region" description="Basic and acidic residues" evidence="1">
    <location>
        <begin position="176"/>
        <end position="191"/>
    </location>
</feature>
<feature type="compositionally biased region" description="Basic and acidic residues" evidence="1">
    <location>
        <begin position="301"/>
        <end position="311"/>
    </location>
</feature>
<dbReference type="EMBL" id="JANBVN010000152">
    <property type="protein sequence ID" value="KAJ9137987.1"/>
    <property type="molecule type" value="Genomic_DNA"/>
</dbReference>
<dbReference type="AlphaFoldDB" id="A0AA38RE86"/>
<evidence type="ECO:0000313" key="3">
    <source>
        <dbReference type="Proteomes" id="UP001174691"/>
    </source>
</evidence>
<feature type="compositionally biased region" description="Basic and acidic residues" evidence="1">
    <location>
        <begin position="254"/>
        <end position="265"/>
    </location>
</feature>
<feature type="compositionally biased region" description="Basic and acidic residues" evidence="1">
    <location>
        <begin position="642"/>
        <end position="651"/>
    </location>
</feature>
<feature type="compositionally biased region" description="Basic and acidic residues" evidence="1">
    <location>
        <begin position="516"/>
        <end position="529"/>
    </location>
</feature>
<feature type="compositionally biased region" description="Basic and acidic residues" evidence="1">
    <location>
        <begin position="680"/>
        <end position="693"/>
    </location>
</feature>
<feature type="compositionally biased region" description="Polar residues" evidence="1">
    <location>
        <begin position="936"/>
        <end position="960"/>
    </location>
</feature>
<feature type="compositionally biased region" description="Low complexity" evidence="1">
    <location>
        <begin position="1022"/>
        <end position="1038"/>
    </location>
</feature>
<feature type="compositionally biased region" description="Low complexity" evidence="1">
    <location>
        <begin position="995"/>
        <end position="1015"/>
    </location>
</feature>
<feature type="compositionally biased region" description="Basic and acidic residues" evidence="1">
    <location>
        <begin position="76"/>
        <end position="93"/>
    </location>
</feature>
<feature type="compositionally biased region" description="Low complexity" evidence="1">
    <location>
        <begin position="266"/>
        <end position="281"/>
    </location>
</feature>
<feature type="compositionally biased region" description="Basic and acidic residues" evidence="1">
    <location>
        <begin position="151"/>
        <end position="161"/>
    </location>
</feature>
<protein>
    <submittedName>
        <fullName evidence="2">Uncharacterized protein</fullName>
    </submittedName>
</protein>
<feature type="compositionally biased region" description="Basic and acidic residues" evidence="1">
    <location>
        <begin position="366"/>
        <end position="384"/>
    </location>
</feature>
<reference evidence="2" key="1">
    <citation type="submission" date="2022-07" db="EMBL/GenBank/DDBJ databases">
        <title>Fungi with potential for degradation of polypropylene.</title>
        <authorList>
            <person name="Gostincar C."/>
        </authorList>
    </citation>
    <scope>NUCLEOTIDE SEQUENCE</scope>
    <source>
        <strain evidence="2">EXF-13287</strain>
    </source>
</reference>
<feature type="region of interest" description="Disordered" evidence="1">
    <location>
        <begin position="923"/>
        <end position="1100"/>
    </location>
</feature>
<feature type="compositionally biased region" description="Polar residues" evidence="1">
    <location>
        <begin position="312"/>
        <end position="343"/>
    </location>
</feature>
<feature type="compositionally biased region" description="Basic and acidic residues" evidence="1">
    <location>
        <begin position="105"/>
        <end position="127"/>
    </location>
</feature>
<keyword evidence="3" id="KW-1185">Reference proteome</keyword>
<feature type="compositionally biased region" description="Basic and acidic residues" evidence="1">
    <location>
        <begin position="751"/>
        <end position="769"/>
    </location>
</feature>
<feature type="compositionally biased region" description="Basic and acidic residues" evidence="1">
    <location>
        <begin position="787"/>
        <end position="796"/>
    </location>
</feature>
<feature type="compositionally biased region" description="Low complexity" evidence="1">
    <location>
        <begin position="504"/>
        <end position="515"/>
    </location>
</feature>
<feature type="compositionally biased region" description="Basic and acidic residues" evidence="1">
    <location>
        <begin position="1088"/>
        <end position="1100"/>
    </location>
</feature>
<feature type="compositionally biased region" description="Basic and acidic residues" evidence="1">
    <location>
        <begin position="419"/>
        <end position="428"/>
    </location>
</feature>
<evidence type="ECO:0000256" key="1">
    <source>
        <dbReference type="SAM" id="MobiDB-lite"/>
    </source>
</evidence>
<sequence>MDHYPGAYPETPTPQHHQQEPQYPVQQQSQRQPLGGLTEQAGETPAQHDPLATQAKPQDITASHAHTDSGVGLSHADYHRPKARTLDDKRSPSVDEAVGGGTYVRPDEGIPTRDDIPILRRPSHERIGSPGWTFSPASLQHEQQPHKVQHHHPEGTQREVQHSQTPHHPPHQSRAVHQEAGDSSLSHDHQLSDVPVAYQQHAREVPQQPHQTYQQPQAVQQEPHAAHGMADLSRGHEPSDLPLAYQENTGSQQTHDDQSHSRAEKGLAAGALAGAGAGVAAHEYSRKHDEPSQQSRAADQQPRELRHESRELSQQPRQAEQQSTTGPQSGAGSRDQASTSSTPPYWGALPTAATGGIYNTVTGHGSARDDHDHHHNVAPKDRAAEGTAADGSIPHAATSFPTGGVYNSVIGHGSGNEQEGAHSADRSTHGGAGTQRAFPLATSERGAHDDESHSRTQKGLAAGALAGAGVAAYEYSGRNDQQAGHDTRDVAGSQGQVPIHAEQRASQAQPASHQPQKLEKRTYPDDKDKHRERHGLFGFGGKRDKEDRHDAPVAEHRVAQAQAAPRDTQTDERQKGHHGLFGIAGKHDMAEGRDPTAEHRADPSTQPAGAEYRLVEPKPQAAAVSPPNAEEKQKGHHGLFKHGNDDGRSPRDIAPIPGTHPAENRASATPAQPISPANAEAKRSSIDGRDSPKKKEHGGLFGIFHRHKDEKKEDEPKEHRRSSSIERHNTLKKTPPPKVAQAVRTSTPPKHSIEEETHRSAGTEHDHKGALATSAGVAAGGVAASELAHRHADSHEGSSQPSAAQTAPHGAAQAGAYQNLPPGTSSGVATGATSKSQPVSAYGTSQGAQDSYSREAGSGHSGPYNNLADGTPSGIATSRAAQQETSSSAAYNDTAAGQSHDRLNTGTAAGIAAGAGAAGLYASTRDTKDSEHYDTTRGQPGSDTFGSTTHSKTAATSGDNWRSELPPTVATSRVGDTSGTHTTTTTHDRQMTDPATSQATGTTRDTATHATGTTGPYNALESGTASGVATGAATSHGTASHDAREDAAAAAAAPLTQRHRDDHAGKGGDLPKPYNVLPSGTPSGVNIEYRRKSREIERRD</sequence>
<feature type="region of interest" description="Disordered" evidence="1">
    <location>
        <begin position="479"/>
        <end position="903"/>
    </location>
</feature>
<dbReference type="Proteomes" id="UP001174691">
    <property type="component" value="Unassembled WGS sequence"/>
</dbReference>
<feature type="compositionally biased region" description="Low complexity" evidence="1">
    <location>
        <begin position="975"/>
        <end position="985"/>
    </location>
</feature>
<feature type="compositionally biased region" description="Basic and acidic residues" evidence="1">
    <location>
        <begin position="925"/>
        <end position="935"/>
    </location>
</feature>
<name>A0AA38RE86_9PEZI</name>
<feature type="compositionally biased region" description="Polar residues" evidence="1">
    <location>
        <begin position="821"/>
        <end position="851"/>
    </location>
</feature>
<feature type="region of interest" description="Disordered" evidence="1">
    <location>
        <begin position="1"/>
        <end position="437"/>
    </location>
</feature>
<gene>
    <name evidence="2" type="ORF">NKR19_g8005</name>
</gene>
<accession>A0AA38RE86</accession>
<organism evidence="2 3">
    <name type="scientific">Coniochaeta hoffmannii</name>
    <dbReference type="NCBI Taxonomy" id="91930"/>
    <lineage>
        <taxon>Eukaryota</taxon>
        <taxon>Fungi</taxon>
        <taxon>Dikarya</taxon>
        <taxon>Ascomycota</taxon>
        <taxon>Pezizomycotina</taxon>
        <taxon>Sordariomycetes</taxon>
        <taxon>Sordariomycetidae</taxon>
        <taxon>Coniochaetales</taxon>
        <taxon>Coniochaetaceae</taxon>
        <taxon>Coniochaeta</taxon>
    </lineage>
</organism>
<feature type="compositionally biased region" description="Basic and acidic residues" evidence="1">
    <location>
        <begin position="541"/>
        <end position="558"/>
    </location>
</feature>
<evidence type="ECO:0000313" key="2">
    <source>
        <dbReference type="EMBL" id="KAJ9137987.1"/>
    </source>
</evidence>
<feature type="compositionally biased region" description="Basic and acidic residues" evidence="1">
    <location>
        <begin position="585"/>
        <end position="602"/>
    </location>
</feature>
<comment type="caution">
    <text evidence="2">The sequence shown here is derived from an EMBL/GenBank/DDBJ whole genome shotgun (WGS) entry which is preliminary data.</text>
</comment>
<feature type="compositionally biased region" description="Low complexity" evidence="1">
    <location>
        <begin position="803"/>
        <end position="816"/>
    </location>
</feature>
<feature type="compositionally biased region" description="Polar residues" evidence="1">
    <location>
        <begin position="874"/>
        <end position="897"/>
    </location>
</feature>
<feature type="compositionally biased region" description="Low complexity" evidence="1">
    <location>
        <begin position="206"/>
        <end position="227"/>
    </location>
</feature>